<reference evidence="1 2" key="1">
    <citation type="submission" date="2017-04" db="EMBL/GenBank/DDBJ databases">
        <title>Complete genome sequence and characterization of temperature-dependent bacteriophage phiA8-29 infecting Aeromonas.</title>
        <authorList>
            <person name="He Y."/>
            <person name="Yang H."/>
        </authorList>
    </citation>
    <scope>NUCLEOTIDE SEQUENCE [LARGE SCALE GENOMIC DNA]</scope>
</reference>
<name>A0A1W6DYV2_9CAUD</name>
<accession>A0A1W6DYV2</accession>
<dbReference type="Proteomes" id="UP000221506">
    <property type="component" value="Segment"/>
</dbReference>
<evidence type="ECO:0000313" key="2">
    <source>
        <dbReference type="Proteomes" id="UP000221506"/>
    </source>
</evidence>
<evidence type="ECO:0000313" key="1">
    <source>
        <dbReference type="EMBL" id="ARK07962.1"/>
    </source>
</evidence>
<proteinExistence type="predicted"/>
<gene>
    <name evidence="1" type="ORF">phiA829_142</name>
</gene>
<dbReference type="EMBL" id="KY914485">
    <property type="protein sequence ID" value="ARK07962.1"/>
    <property type="molecule type" value="Genomic_DNA"/>
</dbReference>
<keyword evidence="2" id="KW-1185">Reference proteome</keyword>
<sequence length="96" mass="11109">MKPTRIVILSTPSALESEFLRRLESLPSHDIIMMLEQAPPSGMCPLSLTVKEGARAVHEELIKWHEDMSFCAKEEKSLQPTNPYFGKEKWKKNRKR</sequence>
<protein>
    <submittedName>
        <fullName evidence="1">Uncharacterized protein</fullName>
    </submittedName>
</protein>
<organism evidence="1 2">
    <name type="scientific">Aeromonas phage phiA8-29</name>
    <dbReference type="NCBI Taxonomy" id="1978922"/>
    <lineage>
        <taxon>Viruses</taxon>
        <taxon>Duplodnaviria</taxon>
        <taxon>Heunggongvirae</taxon>
        <taxon>Uroviricota</taxon>
        <taxon>Caudoviricetes</taxon>
        <taxon>Pantevenvirales</taxon>
        <taxon>Ackermannviridae</taxon>
        <taxon>Tedavirus</taxon>
        <taxon>Tedavirus A829</taxon>
    </lineage>
</organism>